<dbReference type="PANTHER" id="PTHR43214:SF24">
    <property type="entry name" value="TRANSCRIPTIONAL REGULATORY PROTEIN NARL-RELATED"/>
    <property type="match status" value="1"/>
</dbReference>
<dbReference type="EMBL" id="QVNQ01000011">
    <property type="protein sequence ID" value="RFS81943.1"/>
    <property type="molecule type" value="Genomic_DNA"/>
</dbReference>
<dbReference type="InterPro" id="IPR016032">
    <property type="entry name" value="Sig_transdc_resp-reg_C-effctor"/>
</dbReference>
<accession>A0A372GA37</accession>
<proteinExistence type="predicted"/>
<evidence type="ECO:0000259" key="7">
    <source>
        <dbReference type="PROSITE" id="PS50110"/>
    </source>
</evidence>
<organism evidence="8 9">
    <name type="scientific">Actinomadura spongiicola</name>
    <dbReference type="NCBI Taxonomy" id="2303421"/>
    <lineage>
        <taxon>Bacteria</taxon>
        <taxon>Bacillati</taxon>
        <taxon>Actinomycetota</taxon>
        <taxon>Actinomycetes</taxon>
        <taxon>Streptosporangiales</taxon>
        <taxon>Thermomonosporaceae</taxon>
        <taxon>Actinomadura</taxon>
    </lineage>
</organism>
<dbReference type="InterPro" id="IPR058245">
    <property type="entry name" value="NreC/VraR/RcsB-like_REC"/>
</dbReference>
<dbReference type="PROSITE" id="PS50110">
    <property type="entry name" value="RESPONSE_REGULATORY"/>
    <property type="match status" value="1"/>
</dbReference>
<evidence type="ECO:0000259" key="6">
    <source>
        <dbReference type="PROSITE" id="PS50043"/>
    </source>
</evidence>
<dbReference type="InterPro" id="IPR001789">
    <property type="entry name" value="Sig_transdc_resp-reg_receiver"/>
</dbReference>
<dbReference type="CDD" id="cd17535">
    <property type="entry name" value="REC_NarL-like"/>
    <property type="match status" value="1"/>
</dbReference>
<dbReference type="AlphaFoldDB" id="A0A372GA37"/>
<evidence type="ECO:0000256" key="4">
    <source>
        <dbReference type="ARBA" id="ARBA00023163"/>
    </source>
</evidence>
<reference evidence="8 9" key="1">
    <citation type="submission" date="2018-08" db="EMBL/GenBank/DDBJ databases">
        <title>Actinomadura spongicola sp. nov., isolated from marine sponge Leucetta chagosensis.</title>
        <authorList>
            <person name="Li L."/>
            <person name="Lin H.W."/>
        </authorList>
    </citation>
    <scope>NUCLEOTIDE SEQUENCE [LARGE SCALE GENOMIC DNA]</scope>
    <source>
        <strain evidence="8 9">LHW52907</strain>
    </source>
</reference>
<gene>
    <name evidence="8" type="ORF">D0T12_30020</name>
</gene>
<evidence type="ECO:0000313" key="8">
    <source>
        <dbReference type="EMBL" id="RFS81943.1"/>
    </source>
</evidence>
<dbReference type="Pfam" id="PF00072">
    <property type="entry name" value="Response_reg"/>
    <property type="match status" value="1"/>
</dbReference>
<protein>
    <submittedName>
        <fullName evidence="8">DNA-binding response regulator</fullName>
    </submittedName>
</protein>
<dbReference type="PROSITE" id="PS50043">
    <property type="entry name" value="HTH_LUXR_2"/>
    <property type="match status" value="1"/>
</dbReference>
<evidence type="ECO:0000256" key="1">
    <source>
        <dbReference type="ARBA" id="ARBA00022553"/>
    </source>
</evidence>
<dbReference type="RefSeq" id="WP_117403835.1">
    <property type="nucleotide sequence ID" value="NZ_QVNQ01000011.1"/>
</dbReference>
<evidence type="ECO:0000256" key="2">
    <source>
        <dbReference type="ARBA" id="ARBA00023015"/>
    </source>
</evidence>
<comment type="caution">
    <text evidence="8">The sequence shown here is derived from an EMBL/GenBank/DDBJ whole genome shotgun (WGS) entry which is preliminary data.</text>
</comment>
<keyword evidence="4" id="KW-0804">Transcription</keyword>
<keyword evidence="1 5" id="KW-0597">Phosphoprotein</keyword>
<dbReference type="Pfam" id="PF00196">
    <property type="entry name" value="GerE"/>
    <property type="match status" value="1"/>
</dbReference>
<dbReference type="SMART" id="SM00448">
    <property type="entry name" value="REC"/>
    <property type="match status" value="1"/>
</dbReference>
<dbReference type="GO" id="GO:0003677">
    <property type="term" value="F:DNA binding"/>
    <property type="evidence" value="ECO:0007669"/>
    <property type="project" value="UniProtKB-KW"/>
</dbReference>
<feature type="domain" description="Response regulatory" evidence="7">
    <location>
        <begin position="4"/>
        <end position="120"/>
    </location>
</feature>
<dbReference type="SUPFAM" id="SSF46894">
    <property type="entry name" value="C-terminal effector domain of the bipartite response regulators"/>
    <property type="match status" value="1"/>
</dbReference>
<dbReference type="SUPFAM" id="SSF52172">
    <property type="entry name" value="CheY-like"/>
    <property type="match status" value="1"/>
</dbReference>
<feature type="modified residue" description="4-aspartylphosphate" evidence="5">
    <location>
        <position position="55"/>
    </location>
</feature>
<dbReference type="InterPro" id="IPR000792">
    <property type="entry name" value="Tscrpt_reg_LuxR_C"/>
</dbReference>
<dbReference type="OrthoDB" id="9808843at2"/>
<dbReference type="PANTHER" id="PTHR43214">
    <property type="entry name" value="TWO-COMPONENT RESPONSE REGULATOR"/>
    <property type="match status" value="1"/>
</dbReference>
<dbReference type="SMART" id="SM00421">
    <property type="entry name" value="HTH_LUXR"/>
    <property type="match status" value="1"/>
</dbReference>
<evidence type="ECO:0000256" key="3">
    <source>
        <dbReference type="ARBA" id="ARBA00023125"/>
    </source>
</evidence>
<dbReference type="GO" id="GO:0006355">
    <property type="term" value="P:regulation of DNA-templated transcription"/>
    <property type="evidence" value="ECO:0007669"/>
    <property type="project" value="InterPro"/>
</dbReference>
<keyword evidence="9" id="KW-1185">Reference proteome</keyword>
<dbReference type="InterPro" id="IPR011006">
    <property type="entry name" value="CheY-like_superfamily"/>
</dbReference>
<dbReference type="PRINTS" id="PR00038">
    <property type="entry name" value="HTHLUXR"/>
</dbReference>
<sequence>MTPRVLLADDHPVYRDGLRLMLDSTGEVEIVGTAPDGATAVEMAARLRPDVVVMDLQMPRLGGVDATRRILAARPETGVLVLTMHEDDESVFAAMLAGARGYLVKGADQHEILRAVSAVAGGEVIFGPALAGRVADYFARIAAAPAADEPFPQLTARERDVLELVALGLPNPAIAERLGLSPKTVRNNVSTVFAKLQVADRAEAILRARDAGLGR</sequence>
<dbReference type="Gene3D" id="3.40.50.2300">
    <property type="match status" value="1"/>
</dbReference>
<dbReference type="GO" id="GO:0000160">
    <property type="term" value="P:phosphorelay signal transduction system"/>
    <property type="evidence" value="ECO:0007669"/>
    <property type="project" value="InterPro"/>
</dbReference>
<keyword evidence="3 8" id="KW-0238">DNA-binding</keyword>
<feature type="domain" description="HTH luxR-type" evidence="6">
    <location>
        <begin position="147"/>
        <end position="212"/>
    </location>
</feature>
<dbReference type="Proteomes" id="UP000262882">
    <property type="component" value="Unassembled WGS sequence"/>
</dbReference>
<evidence type="ECO:0000256" key="5">
    <source>
        <dbReference type="PROSITE-ProRule" id="PRU00169"/>
    </source>
</evidence>
<evidence type="ECO:0000313" key="9">
    <source>
        <dbReference type="Proteomes" id="UP000262882"/>
    </source>
</evidence>
<dbReference type="InterPro" id="IPR039420">
    <property type="entry name" value="WalR-like"/>
</dbReference>
<dbReference type="CDD" id="cd06170">
    <property type="entry name" value="LuxR_C_like"/>
    <property type="match status" value="1"/>
</dbReference>
<keyword evidence="2" id="KW-0805">Transcription regulation</keyword>
<name>A0A372GA37_9ACTN</name>